<dbReference type="RefSeq" id="WP_016917752.1">
    <property type="nucleotide sequence ID" value="NZ_CP044331.1"/>
</dbReference>
<dbReference type="SUPFAM" id="SSF53271">
    <property type="entry name" value="PRTase-like"/>
    <property type="match status" value="1"/>
</dbReference>
<reference evidence="1 2" key="1">
    <citation type="submission" date="2019-09" db="EMBL/GenBank/DDBJ databases">
        <title>Isolation and complete genome sequencing of Methylocystis species.</title>
        <authorList>
            <person name="Rumah B.L."/>
            <person name="Stead C.E."/>
            <person name="Stevens B.C."/>
            <person name="Minton N.P."/>
            <person name="Grosse-Honebrink A."/>
            <person name="Zhang Y."/>
        </authorList>
    </citation>
    <scope>NUCLEOTIDE SEQUENCE [LARGE SCALE GENOMIC DNA]</scope>
    <source>
        <strain evidence="1 2">BRCS2</strain>
    </source>
</reference>
<proteinExistence type="predicted"/>
<keyword evidence="2" id="KW-1185">Reference proteome</keyword>
<name>A0A6B8MAM1_9HYPH</name>
<dbReference type="InterPro" id="IPR029057">
    <property type="entry name" value="PRTase-like"/>
</dbReference>
<dbReference type="EMBL" id="CP044331">
    <property type="protein sequence ID" value="QGM97700.1"/>
    <property type="molecule type" value="Genomic_DNA"/>
</dbReference>
<evidence type="ECO:0000313" key="1">
    <source>
        <dbReference type="EMBL" id="QGM97700.1"/>
    </source>
</evidence>
<gene>
    <name evidence="1" type="ORF">F7D14_09625</name>
</gene>
<dbReference type="AlphaFoldDB" id="A0A6B8MAM1"/>
<accession>A0A6B8MAM1</accession>
<organism evidence="1 2">
    <name type="scientific">Methylocystis parvus</name>
    <dbReference type="NCBI Taxonomy" id="134"/>
    <lineage>
        <taxon>Bacteria</taxon>
        <taxon>Pseudomonadati</taxon>
        <taxon>Pseudomonadota</taxon>
        <taxon>Alphaproteobacteria</taxon>
        <taxon>Hyphomicrobiales</taxon>
        <taxon>Methylocystaceae</taxon>
        <taxon>Methylocystis</taxon>
    </lineage>
</organism>
<protein>
    <recommendedName>
        <fullName evidence="3">Phosphoribosyltransferase</fullName>
    </recommendedName>
</protein>
<evidence type="ECO:0000313" key="2">
    <source>
        <dbReference type="Proteomes" id="UP000422569"/>
    </source>
</evidence>
<dbReference type="KEGG" id="mpar:F7D14_09625"/>
<dbReference type="Proteomes" id="UP000422569">
    <property type="component" value="Chromosome"/>
</dbReference>
<evidence type="ECO:0008006" key="3">
    <source>
        <dbReference type="Google" id="ProtNLM"/>
    </source>
</evidence>
<sequence length="223" mass="24816">MTTFDASWSGKLRLVGDLERPDHWHLAAQDQCYFFGDYTARAGYAHSATNGLISNLKKKPSTRNTPQWKYKSGAIRDVGQAIARNLTPEALSTVTFVPIPPSKPQTSPDYDDRMVQVAKAIGPNIDLREAIFTRAEREAMHVNDGRRDPHALRESLGLKSELTKSRPAQVILLDDVLTTGCSFTVCKSLLAEVWPGVDIFGVFVARRVIDRTIDFEDLSGIEI</sequence>